<sequence length="286" mass="31962">MKNSQAVVKSTVSNVTTAAVSTQCKPARLSVDSIGIDAFIEKLMRVGRTGQGMRLVRHADGSKRHFYGSAYAAGTGASYLHLSHVWQERLRGNHETQLVNRIYGFYEELNRRYCSPRLYNMFQDVFNVMPLTALVGERILCMHGGLSPELLNGKSLDVLRDIIRPLPDPPNPSLPLDLLWADPDARTAKFKFSIRGVSCTFGTDVVNSICEKYGLDLICRAHQVVQDGYEFFANRKLVTIFSTPHYCGQFDNAAAVMHVNKDLLCSFKIFRPKFPKAGKSVAIKAK</sequence>
<dbReference type="Proteomes" id="UP001175271">
    <property type="component" value="Unassembled WGS sequence"/>
</dbReference>
<dbReference type="PRINTS" id="PR00114">
    <property type="entry name" value="STPHPHTASE"/>
</dbReference>
<dbReference type="PANTHER" id="PTHR11668">
    <property type="entry name" value="SERINE/THREONINE PROTEIN PHOSPHATASE"/>
    <property type="match status" value="1"/>
</dbReference>
<dbReference type="PANTHER" id="PTHR11668:SF199">
    <property type="entry name" value="SERINE_THREONINE-PROTEIN PHOSPHATASE"/>
    <property type="match status" value="1"/>
</dbReference>
<dbReference type="GO" id="GO:0005737">
    <property type="term" value="C:cytoplasm"/>
    <property type="evidence" value="ECO:0007669"/>
    <property type="project" value="TreeGrafter"/>
</dbReference>
<dbReference type="GO" id="GO:0005634">
    <property type="term" value="C:nucleus"/>
    <property type="evidence" value="ECO:0007669"/>
    <property type="project" value="TreeGrafter"/>
</dbReference>
<proteinExistence type="inferred from homology"/>
<dbReference type="AlphaFoldDB" id="A0AA39M6G4"/>
<dbReference type="SUPFAM" id="SSF56300">
    <property type="entry name" value="Metallo-dependent phosphatases"/>
    <property type="match status" value="1"/>
</dbReference>
<dbReference type="GO" id="GO:0004722">
    <property type="term" value="F:protein serine/threonine phosphatase activity"/>
    <property type="evidence" value="ECO:0007669"/>
    <property type="project" value="UniProtKB-EC"/>
</dbReference>
<organism evidence="3 4">
    <name type="scientific">Steinernema hermaphroditum</name>
    <dbReference type="NCBI Taxonomy" id="289476"/>
    <lineage>
        <taxon>Eukaryota</taxon>
        <taxon>Metazoa</taxon>
        <taxon>Ecdysozoa</taxon>
        <taxon>Nematoda</taxon>
        <taxon>Chromadorea</taxon>
        <taxon>Rhabditida</taxon>
        <taxon>Tylenchina</taxon>
        <taxon>Panagrolaimomorpha</taxon>
        <taxon>Strongyloidoidea</taxon>
        <taxon>Steinernematidae</taxon>
        <taxon>Steinernema</taxon>
    </lineage>
</organism>
<dbReference type="InterPro" id="IPR004843">
    <property type="entry name" value="Calcineurin-like_PHP"/>
</dbReference>
<protein>
    <recommendedName>
        <fullName evidence="1">Serine/threonine-protein phosphatase</fullName>
        <ecNumber evidence="1">3.1.3.16</ecNumber>
    </recommendedName>
</protein>
<evidence type="ECO:0000313" key="4">
    <source>
        <dbReference type="Proteomes" id="UP001175271"/>
    </source>
</evidence>
<name>A0AA39M6G4_9BILA</name>
<dbReference type="Gene3D" id="3.60.21.10">
    <property type="match status" value="1"/>
</dbReference>
<keyword evidence="4" id="KW-1185">Reference proteome</keyword>
<comment type="catalytic activity">
    <reaction evidence="1">
        <text>O-phospho-L-threonyl-[protein] + H2O = L-threonyl-[protein] + phosphate</text>
        <dbReference type="Rhea" id="RHEA:47004"/>
        <dbReference type="Rhea" id="RHEA-COMP:11060"/>
        <dbReference type="Rhea" id="RHEA-COMP:11605"/>
        <dbReference type="ChEBI" id="CHEBI:15377"/>
        <dbReference type="ChEBI" id="CHEBI:30013"/>
        <dbReference type="ChEBI" id="CHEBI:43474"/>
        <dbReference type="ChEBI" id="CHEBI:61977"/>
        <dbReference type="EC" id="3.1.3.16"/>
    </reaction>
</comment>
<dbReference type="EC" id="3.1.3.16" evidence="1"/>
<dbReference type="Pfam" id="PF00149">
    <property type="entry name" value="Metallophos"/>
    <property type="match status" value="1"/>
</dbReference>
<dbReference type="InterPro" id="IPR006186">
    <property type="entry name" value="Ser/Thr-sp_prot-phosphatase"/>
</dbReference>
<evidence type="ECO:0000313" key="3">
    <source>
        <dbReference type="EMBL" id="KAK0422732.1"/>
    </source>
</evidence>
<comment type="similarity">
    <text evidence="1">Belongs to the PPP phosphatase family.</text>
</comment>
<gene>
    <name evidence="3" type="ORF">QR680_007749</name>
</gene>
<feature type="domain" description="Serine/threonine specific protein phosphatases" evidence="2">
    <location>
        <begin position="90"/>
        <end position="95"/>
    </location>
</feature>
<evidence type="ECO:0000256" key="1">
    <source>
        <dbReference type="RuleBase" id="RU004273"/>
    </source>
</evidence>
<comment type="caution">
    <text evidence="3">The sequence shown here is derived from an EMBL/GenBank/DDBJ whole genome shotgun (WGS) entry which is preliminary data.</text>
</comment>
<keyword evidence="1" id="KW-0378">Hydrolase</keyword>
<accession>A0AA39M6G4</accession>
<evidence type="ECO:0000259" key="2">
    <source>
        <dbReference type="PROSITE" id="PS00125"/>
    </source>
</evidence>
<dbReference type="InterPro" id="IPR050341">
    <property type="entry name" value="PP1_catalytic_subunit"/>
</dbReference>
<dbReference type="PROSITE" id="PS00125">
    <property type="entry name" value="SER_THR_PHOSPHATASE"/>
    <property type="match status" value="1"/>
</dbReference>
<dbReference type="SMART" id="SM00156">
    <property type="entry name" value="PP2Ac"/>
    <property type="match status" value="1"/>
</dbReference>
<dbReference type="InterPro" id="IPR029052">
    <property type="entry name" value="Metallo-depent_PP-like"/>
</dbReference>
<reference evidence="3" key="1">
    <citation type="submission" date="2023-06" db="EMBL/GenBank/DDBJ databases">
        <title>Genomic analysis of the entomopathogenic nematode Steinernema hermaphroditum.</title>
        <authorList>
            <person name="Schwarz E.M."/>
            <person name="Heppert J.K."/>
            <person name="Baniya A."/>
            <person name="Schwartz H.T."/>
            <person name="Tan C.-H."/>
            <person name="Antoshechkin I."/>
            <person name="Sternberg P.W."/>
            <person name="Goodrich-Blair H."/>
            <person name="Dillman A.R."/>
        </authorList>
    </citation>
    <scope>NUCLEOTIDE SEQUENCE</scope>
    <source>
        <strain evidence="3">PS9179</strain>
        <tissue evidence="3">Whole animal</tissue>
    </source>
</reference>
<dbReference type="EMBL" id="JAUCMV010000001">
    <property type="protein sequence ID" value="KAK0422732.1"/>
    <property type="molecule type" value="Genomic_DNA"/>
</dbReference>